<accession>A0ABW8SRS1</accession>
<gene>
    <name evidence="1" type="ORF">ACJDU8_17570</name>
</gene>
<proteinExistence type="predicted"/>
<keyword evidence="2" id="KW-1185">Reference proteome</keyword>
<name>A0ABW8SRS1_9CLOT</name>
<organism evidence="1 2">
    <name type="scientific">Candidatus Clostridium eludens</name>
    <dbReference type="NCBI Taxonomy" id="3381663"/>
    <lineage>
        <taxon>Bacteria</taxon>
        <taxon>Bacillati</taxon>
        <taxon>Bacillota</taxon>
        <taxon>Clostridia</taxon>
        <taxon>Eubacteriales</taxon>
        <taxon>Clostridiaceae</taxon>
        <taxon>Clostridium</taxon>
    </lineage>
</organism>
<sequence length="53" mass="6329">MKKERERLKIIVTNPEEIPEAKKRFTKLFCDLNRDKILKAIEELNDSELKDAK</sequence>
<reference evidence="1 2" key="1">
    <citation type="submission" date="2024-11" db="EMBL/GenBank/DDBJ databases">
        <authorList>
            <person name="Heng Y.C."/>
            <person name="Lim A.C.H."/>
            <person name="Lee J.K.Y."/>
            <person name="Kittelmann S."/>
        </authorList>
    </citation>
    <scope>NUCLEOTIDE SEQUENCE [LARGE SCALE GENOMIC DNA]</scope>
    <source>
        <strain evidence="1 2">WILCCON 0269</strain>
    </source>
</reference>
<dbReference type="RefSeq" id="WP_406793460.1">
    <property type="nucleotide sequence ID" value="NZ_JBJHZX010000029.1"/>
</dbReference>
<dbReference type="EMBL" id="JBJHZX010000029">
    <property type="protein sequence ID" value="MFL0197355.1"/>
    <property type="molecule type" value="Genomic_DNA"/>
</dbReference>
<evidence type="ECO:0000313" key="2">
    <source>
        <dbReference type="Proteomes" id="UP001623660"/>
    </source>
</evidence>
<evidence type="ECO:0000313" key="1">
    <source>
        <dbReference type="EMBL" id="MFL0197355.1"/>
    </source>
</evidence>
<dbReference type="Proteomes" id="UP001623660">
    <property type="component" value="Unassembled WGS sequence"/>
</dbReference>
<comment type="caution">
    <text evidence="1">The sequence shown here is derived from an EMBL/GenBank/DDBJ whole genome shotgun (WGS) entry which is preliminary data.</text>
</comment>
<protein>
    <submittedName>
        <fullName evidence="1">Uncharacterized protein</fullName>
    </submittedName>
</protein>